<name>A0ABR0QWA0_GOSAR</name>
<proteinExistence type="predicted"/>
<evidence type="ECO:0000313" key="2">
    <source>
        <dbReference type="EMBL" id="KAK5843243.1"/>
    </source>
</evidence>
<evidence type="ECO:0000313" key="3">
    <source>
        <dbReference type="Proteomes" id="UP001358586"/>
    </source>
</evidence>
<organism evidence="2 3">
    <name type="scientific">Gossypium arboreum</name>
    <name type="common">Tree cotton</name>
    <name type="synonym">Gossypium nanking</name>
    <dbReference type="NCBI Taxonomy" id="29729"/>
    <lineage>
        <taxon>Eukaryota</taxon>
        <taxon>Viridiplantae</taxon>
        <taxon>Streptophyta</taxon>
        <taxon>Embryophyta</taxon>
        <taxon>Tracheophyta</taxon>
        <taxon>Spermatophyta</taxon>
        <taxon>Magnoliopsida</taxon>
        <taxon>eudicotyledons</taxon>
        <taxon>Gunneridae</taxon>
        <taxon>Pentapetalae</taxon>
        <taxon>rosids</taxon>
        <taxon>malvids</taxon>
        <taxon>Malvales</taxon>
        <taxon>Malvaceae</taxon>
        <taxon>Malvoideae</taxon>
        <taxon>Gossypium</taxon>
    </lineage>
</organism>
<feature type="region of interest" description="Disordered" evidence="1">
    <location>
        <begin position="63"/>
        <end position="106"/>
    </location>
</feature>
<comment type="caution">
    <text evidence="2">The sequence shown here is derived from an EMBL/GenBank/DDBJ whole genome shotgun (WGS) entry which is preliminary data.</text>
</comment>
<keyword evidence="3" id="KW-1185">Reference proteome</keyword>
<evidence type="ECO:0000256" key="1">
    <source>
        <dbReference type="SAM" id="MobiDB-lite"/>
    </source>
</evidence>
<protein>
    <submittedName>
        <fullName evidence="2">Uncharacterized protein</fullName>
    </submittedName>
</protein>
<sequence>MPREAYIRSTAYAEASVQPRNNVPRFIGLPNTDFTSTNARFFLKDSGDFAESSRDDIIILDRLNSEPTVEPDDDLSPENLTPRGSSEHFPSGKSPENNTYLMPQVD</sequence>
<dbReference type="EMBL" id="JARKNE010000002">
    <property type="protein sequence ID" value="KAK5843243.1"/>
    <property type="molecule type" value="Genomic_DNA"/>
</dbReference>
<dbReference type="Proteomes" id="UP001358586">
    <property type="component" value="Chromosome 2"/>
</dbReference>
<gene>
    <name evidence="2" type="ORF">PVK06_005693</name>
</gene>
<reference evidence="2 3" key="1">
    <citation type="submission" date="2023-03" db="EMBL/GenBank/DDBJ databases">
        <title>WGS of Gossypium arboreum.</title>
        <authorList>
            <person name="Yu D."/>
        </authorList>
    </citation>
    <scope>NUCLEOTIDE SEQUENCE [LARGE SCALE GENOMIC DNA]</scope>
    <source>
        <tissue evidence="2">Leaf</tissue>
    </source>
</reference>
<feature type="compositionally biased region" description="Polar residues" evidence="1">
    <location>
        <begin position="94"/>
        <end position="106"/>
    </location>
</feature>
<accession>A0ABR0QWA0</accession>